<feature type="signal peptide" evidence="2">
    <location>
        <begin position="1"/>
        <end position="17"/>
    </location>
</feature>
<feature type="region of interest" description="Disordered" evidence="1">
    <location>
        <begin position="269"/>
        <end position="301"/>
    </location>
</feature>
<evidence type="ECO:0000259" key="3">
    <source>
        <dbReference type="SMART" id="SM00409"/>
    </source>
</evidence>
<evidence type="ECO:0000256" key="2">
    <source>
        <dbReference type="SAM" id="SignalP"/>
    </source>
</evidence>
<dbReference type="GO" id="GO:0034113">
    <property type="term" value="P:heterotypic cell-cell adhesion"/>
    <property type="evidence" value="ECO:0007669"/>
    <property type="project" value="TreeGrafter"/>
</dbReference>
<dbReference type="GO" id="GO:0098640">
    <property type="term" value="F:integrin binding involved in cell-matrix adhesion"/>
    <property type="evidence" value="ECO:0007669"/>
    <property type="project" value="InterPro"/>
</dbReference>
<dbReference type="PANTHER" id="PTHR14162">
    <property type="entry name" value="MUCOSAL ADDRESSIN CELL ADHESION MOLECULE-1"/>
    <property type="match status" value="1"/>
</dbReference>
<protein>
    <recommendedName>
        <fullName evidence="3">Immunoglobulin domain-containing protein</fullName>
    </recommendedName>
</protein>
<accession>A0A8V5GFD1</accession>
<dbReference type="Ensembl" id="ENSMUNT00000000372.2">
    <property type="protein sequence ID" value="ENSMUNP00000000307.2"/>
    <property type="gene ID" value="ENSMUNG00000000231.2"/>
</dbReference>
<evidence type="ECO:0000313" key="5">
    <source>
        <dbReference type="Proteomes" id="UP000694405"/>
    </source>
</evidence>
<dbReference type="InterPro" id="IPR037413">
    <property type="entry name" value="MADCAM1"/>
</dbReference>
<evidence type="ECO:0000313" key="4">
    <source>
        <dbReference type="Ensembl" id="ENSMUNP00000000307.2"/>
    </source>
</evidence>
<dbReference type="InterPro" id="IPR013783">
    <property type="entry name" value="Ig-like_fold"/>
</dbReference>
<feature type="domain" description="Immunoglobulin" evidence="3">
    <location>
        <begin position="27"/>
        <end position="106"/>
    </location>
</feature>
<feature type="region of interest" description="Disordered" evidence="1">
    <location>
        <begin position="164"/>
        <end position="184"/>
    </location>
</feature>
<dbReference type="GO" id="GO:0016020">
    <property type="term" value="C:membrane"/>
    <property type="evidence" value="ECO:0007669"/>
    <property type="project" value="InterPro"/>
</dbReference>
<feature type="chain" id="PRO_5043512600" description="Immunoglobulin domain-containing protein" evidence="2">
    <location>
        <begin position="18"/>
        <end position="350"/>
    </location>
</feature>
<organism evidence="4 5">
    <name type="scientific">Melopsittacus undulatus</name>
    <name type="common">Budgerigar</name>
    <name type="synonym">Psittacus undulatus</name>
    <dbReference type="NCBI Taxonomy" id="13146"/>
    <lineage>
        <taxon>Eukaryota</taxon>
        <taxon>Metazoa</taxon>
        <taxon>Chordata</taxon>
        <taxon>Craniata</taxon>
        <taxon>Vertebrata</taxon>
        <taxon>Euteleostomi</taxon>
        <taxon>Archelosauria</taxon>
        <taxon>Archosauria</taxon>
        <taxon>Dinosauria</taxon>
        <taxon>Saurischia</taxon>
        <taxon>Theropoda</taxon>
        <taxon>Coelurosauria</taxon>
        <taxon>Aves</taxon>
        <taxon>Neognathae</taxon>
        <taxon>Neoaves</taxon>
        <taxon>Telluraves</taxon>
        <taxon>Australaves</taxon>
        <taxon>Psittaciformes</taxon>
        <taxon>Psittaculidae</taxon>
        <taxon>Melopsittacus</taxon>
    </lineage>
</organism>
<proteinExistence type="predicted"/>
<dbReference type="InterPro" id="IPR036179">
    <property type="entry name" value="Ig-like_dom_sf"/>
</dbReference>
<dbReference type="GO" id="GO:2000403">
    <property type="term" value="P:positive regulation of lymphocyte migration"/>
    <property type="evidence" value="ECO:0007669"/>
    <property type="project" value="InterPro"/>
</dbReference>
<dbReference type="AlphaFoldDB" id="A0A8C6IN11"/>
<dbReference type="SUPFAM" id="SSF48726">
    <property type="entry name" value="Immunoglobulin"/>
    <property type="match status" value="1"/>
</dbReference>
<dbReference type="Proteomes" id="UP000694405">
    <property type="component" value="Chromosome 19"/>
</dbReference>
<reference evidence="4" key="1">
    <citation type="submission" date="2020-03" db="EMBL/GenBank/DDBJ databases">
        <title>Melopsittacus undulatus (budgerigar) genome, bMelUnd1, maternal haplotype with Z.</title>
        <authorList>
            <person name="Gedman G."/>
            <person name="Mountcastle J."/>
            <person name="Haase B."/>
            <person name="Formenti G."/>
            <person name="Wright T."/>
            <person name="Apodaca J."/>
            <person name="Pelan S."/>
            <person name="Chow W."/>
            <person name="Rhie A."/>
            <person name="Howe K."/>
            <person name="Fedrigo O."/>
            <person name="Jarvis E.D."/>
        </authorList>
    </citation>
    <scope>NUCLEOTIDE SEQUENCE [LARGE SCALE GENOMIC DNA]</scope>
</reference>
<accession>A0A8C6IN11</accession>
<reference evidence="4" key="2">
    <citation type="submission" date="2025-08" db="UniProtKB">
        <authorList>
            <consortium name="Ensembl"/>
        </authorList>
    </citation>
    <scope>IDENTIFICATION</scope>
</reference>
<reference evidence="4" key="3">
    <citation type="submission" date="2025-09" db="UniProtKB">
        <authorList>
            <consortium name="Ensembl"/>
        </authorList>
    </citation>
    <scope>IDENTIFICATION</scope>
</reference>
<dbReference type="InterPro" id="IPR013768">
    <property type="entry name" value="ICAM_N"/>
</dbReference>
<dbReference type="Gene3D" id="2.60.40.10">
    <property type="entry name" value="Immunoglobulins"/>
    <property type="match status" value="1"/>
</dbReference>
<name>A0A8C6IN11_MELUD</name>
<keyword evidence="5" id="KW-1185">Reference proteome</keyword>
<dbReference type="Pfam" id="PF03921">
    <property type="entry name" value="ICAM_N"/>
    <property type="match status" value="1"/>
</dbReference>
<keyword evidence="2" id="KW-0732">Signal</keyword>
<dbReference type="PANTHER" id="PTHR14162:SF1">
    <property type="entry name" value="MUCOSAL ADDRESSIN CELL ADHESION MOLECULE 1"/>
    <property type="match status" value="1"/>
</dbReference>
<evidence type="ECO:0000256" key="1">
    <source>
        <dbReference type="SAM" id="MobiDB-lite"/>
    </source>
</evidence>
<dbReference type="GO" id="GO:0050901">
    <property type="term" value="P:leukocyte tethering or rolling"/>
    <property type="evidence" value="ECO:0007669"/>
    <property type="project" value="TreeGrafter"/>
</dbReference>
<dbReference type="SMART" id="SM00409">
    <property type="entry name" value="IG"/>
    <property type="match status" value="1"/>
</dbReference>
<dbReference type="GO" id="GO:0007229">
    <property type="term" value="P:integrin-mediated signaling pathway"/>
    <property type="evidence" value="ECO:0007669"/>
    <property type="project" value="InterPro"/>
</dbReference>
<dbReference type="InterPro" id="IPR003599">
    <property type="entry name" value="Ig_sub"/>
</dbReference>
<sequence>MEPALLLLLGLLWGCRGESMGRLVVTPQEPVVPYGGSVQLNCSLHACAEGTVQWKGLDTNLGSVTSFPTHSILHVSSAVVAMGGTKICQGACHGQYYQRTVKLRVYGKRSPAHPSPGACGATSHGLTLEFLPQHCRRGCSWRQPPDEARVLLCSQLRWWPQGPLAQLRPPQSRASPRTVPPQRRSLMLPPSILLPEPPQAGSIRSPSPRCPAPARPRCSGWIQPRARCPPAACGSGRCLPPGRGAGSCASSAGLSVQATPPCAGCGPRWPSRSTGRRRRAAAPRCGWTAPSPGTRATTNASCSDPAPVRPVCTSRCWTVRGALQTPPARPVERVWAAAPCVSAAFGSVGT</sequence>